<feature type="domain" description="DUF4136" evidence="2">
    <location>
        <begin position="24"/>
        <end position="177"/>
    </location>
</feature>
<feature type="signal peptide" evidence="1">
    <location>
        <begin position="1"/>
        <end position="20"/>
    </location>
</feature>
<organism evidence="3 4">
    <name type="scientific">Carboxylicivirga marina</name>
    <dbReference type="NCBI Taxonomy" id="2800988"/>
    <lineage>
        <taxon>Bacteria</taxon>
        <taxon>Pseudomonadati</taxon>
        <taxon>Bacteroidota</taxon>
        <taxon>Bacteroidia</taxon>
        <taxon>Marinilabiliales</taxon>
        <taxon>Marinilabiliaceae</taxon>
        <taxon>Carboxylicivirga</taxon>
    </lineage>
</organism>
<feature type="chain" id="PRO_5046542699" evidence="1">
    <location>
        <begin position="21"/>
        <end position="182"/>
    </location>
</feature>
<accession>A0ABS1HNP4</accession>
<dbReference type="EMBL" id="JAENRR010000061">
    <property type="protein sequence ID" value="MBK3519308.1"/>
    <property type="molecule type" value="Genomic_DNA"/>
</dbReference>
<dbReference type="PROSITE" id="PS51257">
    <property type="entry name" value="PROKAR_LIPOPROTEIN"/>
    <property type="match status" value="1"/>
</dbReference>
<evidence type="ECO:0000256" key="1">
    <source>
        <dbReference type="SAM" id="SignalP"/>
    </source>
</evidence>
<dbReference type="RefSeq" id="WP_200466528.1">
    <property type="nucleotide sequence ID" value="NZ_JAENRR010000061.1"/>
</dbReference>
<keyword evidence="1" id="KW-0732">Signal</keyword>
<gene>
    <name evidence="3" type="ORF">JIV24_18310</name>
</gene>
<protein>
    <submittedName>
        <fullName evidence="3">DUF4136 domain-containing protein</fullName>
    </submittedName>
</protein>
<sequence length="182" mass="20852">MKIKNLLFILLIAGALQSCKTSTVYSDFDPNAKFDSYSNFMVLEYMKSMPIKKSSKQWLHSAINKQMTARGYNENKSPDLLVKVMIKTKTKETTSLQRNDNFYWGSDYYQYGWGINTGINRVNYNTHTEGTIIIDIIDREKKELIWQGRATGAAKNGKKLTEKSIDKLIGKLFATYPLAPQN</sequence>
<dbReference type="Proteomes" id="UP000605676">
    <property type="component" value="Unassembled WGS sequence"/>
</dbReference>
<dbReference type="Gene3D" id="3.30.160.670">
    <property type="match status" value="1"/>
</dbReference>
<dbReference type="Pfam" id="PF13590">
    <property type="entry name" value="DUF4136"/>
    <property type="match status" value="1"/>
</dbReference>
<evidence type="ECO:0000259" key="2">
    <source>
        <dbReference type="Pfam" id="PF13590"/>
    </source>
</evidence>
<evidence type="ECO:0000313" key="3">
    <source>
        <dbReference type="EMBL" id="MBK3519308.1"/>
    </source>
</evidence>
<dbReference type="InterPro" id="IPR025411">
    <property type="entry name" value="DUF4136"/>
</dbReference>
<name>A0ABS1HNP4_9BACT</name>
<keyword evidence="4" id="KW-1185">Reference proteome</keyword>
<evidence type="ECO:0000313" key="4">
    <source>
        <dbReference type="Proteomes" id="UP000605676"/>
    </source>
</evidence>
<proteinExistence type="predicted"/>
<comment type="caution">
    <text evidence="3">The sequence shown here is derived from an EMBL/GenBank/DDBJ whole genome shotgun (WGS) entry which is preliminary data.</text>
</comment>
<reference evidence="3 4" key="1">
    <citation type="submission" date="2021-01" db="EMBL/GenBank/DDBJ databases">
        <title>Carboxyliciviraga sp.nov., isolated from coastal sediments.</title>
        <authorList>
            <person name="Lu D."/>
            <person name="Zhang T."/>
        </authorList>
    </citation>
    <scope>NUCLEOTIDE SEQUENCE [LARGE SCALE GENOMIC DNA]</scope>
    <source>
        <strain evidence="3 4">N1Y132</strain>
    </source>
</reference>